<keyword evidence="9" id="KW-1185">Reference proteome</keyword>
<dbReference type="Proteomes" id="UP001596200">
    <property type="component" value="Unassembled WGS sequence"/>
</dbReference>
<accession>A0ABW1GYY1</accession>
<evidence type="ECO:0000256" key="2">
    <source>
        <dbReference type="ARBA" id="ARBA00006288"/>
    </source>
</evidence>
<dbReference type="InterPro" id="IPR046373">
    <property type="entry name" value="Acyl-CoA_Oxase/DH_mid-dom_sf"/>
</dbReference>
<proteinExistence type="inferred from homology"/>
<evidence type="ECO:0000256" key="1">
    <source>
        <dbReference type="ARBA" id="ARBA00001974"/>
    </source>
</evidence>
<feature type="domain" description="Acyl-CoA oxidase C-alpha1" evidence="7">
    <location>
        <begin position="285"/>
        <end position="427"/>
    </location>
</feature>
<evidence type="ECO:0000259" key="6">
    <source>
        <dbReference type="Pfam" id="PF01756"/>
    </source>
</evidence>
<dbReference type="EMBL" id="JBHSPU010000049">
    <property type="protein sequence ID" value="MFC5918872.1"/>
    <property type="molecule type" value="Genomic_DNA"/>
</dbReference>
<sequence length="606" mass="65647">MIDISLPSDQATSTVAALTRALFGEQLAQLHEPWRKLFSTEPFRYREGLSPDERAALSYERLHLINEALEDPAGFVADVERLVALHEWVGPVDAGLGTVASIHYNLFLGSLVDHASGPERDLEEFARLRRTGTFLCTEAGHGNSASQLETTAAYDRTTGEFVLHTPHPGAAKFMPNTSSTGGPKSAVVAARLITDGEDRGVFLFLTRLSDDAGHPLPGVGIRRLPQTATAPVDHSVTTFDHVRLPYEALLQSDHGRLTPEGDFTSSIGSPRKRFLHSIGRVTAGKLCMSGYSLGVMRHALAVAVRHAHTRQTSGVSARGSVPLFAHRSHHAPLVDALATGYAATLLHRAAVRRWAQAPESERESGERFAAMAKGWITWRARAVMTECRERCGAQGLFLANGIAGQLAANEGTITAEGDNLVIWVKAAGEMLLGHFTPKERHEAAPGDRDLGDPEFLQDLLADIERVWHQRARTRLRNGRAGDPLNRWNATVTPALELVDAHAHAQAAQALLDAAAQAPDPEARRQLLLLHRLFALRRVAAHSGDLLAEGYLTGDQVRWLPDAAESAVEDLAPHAMTLTSGFAIADEVLLDHPINRPGGFDDAPLPG</sequence>
<keyword evidence="4" id="KW-0274">FAD</keyword>
<name>A0ABW1GYY1_9ACTN</name>
<dbReference type="PANTHER" id="PTHR10909">
    <property type="entry name" value="ELECTRON TRANSPORT OXIDOREDUCTASE"/>
    <property type="match status" value="1"/>
</dbReference>
<organism evidence="8 9">
    <name type="scientific">Streptomyces pulveraceus</name>
    <dbReference type="NCBI Taxonomy" id="68258"/>
    <lineage>
        <taxon>Bacteria</taxon>
        <taxon>Bacillati</taxon>
        <taxon>Actinomycetota</taxon>
        <taxon>Actinomycetes</taxon>
        <taxon>Kitasatosporales</taxon>
        <taxon>Streptomycetaceae</taxon>
        <taxon>Streptomyces</taxon>
    </lineage>
</organism>
<keyword evidence="5" id="KW-0560">Oxidoreductase</keyword>
<dbReference type="Gene3D" id="2.40.110.10">
    <property type="entry name" value="Butyryl-CoA Dehydrogenase, subunit A, domain 2"/>
    <property type="match status" value="1"/>
</dbReference>
<evidence type="ECO:0000259" key="7">
    <source>
        <dbReference type="Pfam" id="PF22924"/>
    </source>
</evidence>
<evidence type="ECO:0000313" key="9">
    <source>
        <dbReference type="Proteomes" id="UP001596200"/>
    </source>
</evidence>
<protein>
    <submittedName>
        <fullName evidence="8">Acyl-CoA dehydrogenase</fullName>
    </submittedName>
</protein>
<dbReference type="InterPro" id="IPR036250">
    <property type="entry name" value="AcylCo_DH-like_C"/>
</dbReference>
<comment type="similarity">
    <text evidence="2">Belongs to the acyl-CoA oxidase family.</text>
</comment>
<dbReference type="InterPro" id="IPR002655">
    <property type="entry name" value="Acyl-CoA_oxidase_C"/>
</dbReference>
<dbReference type="Pfam" id="PF22924">
    <property type="entry name" value="ACOX_C_alpha1"/>
    <property type="match status" value="1"/>
</dbReference>
<dbReference type="Gene3D" id="1.20.140.10">
    <property type="entry name" value="Butyryl-CoA Dehydrogenase, subunit A, domain 3"/>
    <property type="match status" value="2"/>
</dbReference>
<comment type="caution">
    <text evidence="8">The sequence shown here is derived from an EMBL/GenBank/DDBJ whole genome shotgun (WGS) entry which is preliminary data.</text>
</comment>
<dbReference type="SUPFAM" id="SSF56645">
    <property type="entry name" value="Acyl-CoA dehydrogenase NM domain-like"/>
    <property type="match status" value="1"/>
</dbReference>
<evidence type="ECO:0000256" key="5">
    <source>
        <dbReference type="ARBA" id="ARBA00023002"/>
    </source>
</evidence>
<comment type="cofactor">
    <cofactor evidence="1">
        <name>FAD</name>
        <dbReference type="ChEBI" id="CHEBI:57692"/>
    </cofactor>
</comment>
<dbReference type="PIRSF" id="PIRSF000168">
    <property type="entry name" value="Acyl-CoA_oxidase"/>
    <property type="match status" value="1"/>
</dbReference>
<evidence type="ECO:0000256" key="3">
    <source>
        <dbReference type="ARBA" id="ARBA00022630"/>
    </source>
</evidence>
<reference evidence="9" key="1">
    <citation type="journal article" date="2019" name="Int. J. Syst. Evol. Microbiol.">
        <title>The Global Catalogue of Microorganisms (GCM) 10K type strain sequencing project: providing services to taxonomists for standard genome sequencing and annotation.</title>
        <authorList>
            <consortium name="The Broad Institute Genomics Platform"/>
            <consortium name="The Broad Institute Genome Sequencing Center for Infectious Disease"/>
            <person name="Wu L."/>
            <person name="Ma J."/>
        </authorList>
    </citation>
    <scope>NUCLEOTIDE SEQUENCE [LARGE SCALE GENOMIC DNA]</scope>
    <source>
        <strain evidence="9">JCM 4147</strain>
    </source>
</reference>
<dbReference type="RefSeq" id="WP_344508153.1">
    <property type="nucleotide sequence ID" value="NZ_BAAATU010000005.1"/>
</dbReference>
<dbReference type="InterPro" id="IPR009100">
    <property type="entry name" value="AcylCoA_DH/oxidase_NM_dom_sf"/>
</dbReference>
<evidence type="ECO:0000256" key="4">
    <source>
        <dbReference type="ARBA" id="ARBA00022827"/>
    </source>
</evidence>
<dbReference type="InterPro" id="IPR055060">
    <property type="entry name" value="ACOX_C_alpha1"/>
</dbReference>
<keyword evidence="3" id="KW-0285">Flavoprotein</keyword>
<dbReference type="InterPro" id="IPR012258">
    <property type="entry name" value="Acyl-CoA_oxidase"/>
</dbReference>
<dbReference type="PANTHER" id="PTHR10909:SF382">
    <property type="entry name" value="ACYL-COENZYME A OXIDASE"/>
    <property type="match status" value="1"/>
</dbReference>
<gene>
    <name evidence="8" type="ORF">ACFP1B_36385</name>
</gene>
<feature type="domain" description="Acyl-CoA oxidase C-terminal" evidence="6">
    <location>
        <begin position="482"/>
        <end position="588"/>
    </location>
</feature>
<dbReference type="Pfam" id="PF01756">
    <property type="entry name" value="ACOX"/>
    <property type="match status" value="1"/>
</dbReference>
<dbReference type="SUPFAM" id="SSF47203">
    <property type="entry name" value="Acyl-CoA dehydrogenase C-terminal domain-like"/>
    <property type="match status" value="2"/>
</dbReference>
<evidence type="ECO:0000313" key="8">
    <source>
        <dbReference type="EMBL" id="MFC5918872.1"/>
    </source>
</evidence>